<organism evidence="6 7">
    <name type="scientific">Candidatus Campbellbacteria bacterium RIFCSPLOWO2_02_35_12</name>
    <dbReference type="NCBI Taxonomy" id="1797580"/>
    <lineage>
        <taxon>Bacteria</taxon>
        <taxon>Candidatus Campbelliibacteriota</taxon>
    </lineage>
</organism>
<dbReference type="EMBL" id="MFAC01000027">
    <property type="protein sequence ID" value="OGD66603.1"/>
    <property type="molecule type" value="Genomic_DNA"/>
</dbReference>
<evidence type="ECO:0000256" key="5">
    <source>
        <dbReference type="ARBA" id="ARBA00035525"/>
    </source>
</evidence>
<proteinExistence type="inferred from homology"/>
<dbReference type="InterPro" id="IPR035987">
    <property type="entry name" value="Ribosomal_uS8_sf"/>
</dbReference>
<evidence type="ECO:0000313" key="6">
    <source>
        <dbReference type="EMBL" id="OGD66603.1"/>
    </source>
</evidence>
<evidence type="ECO:0000256" key="3">
    <source>
        <dbReference type="ARBA" id="ARBA00023274"/>
    </source>
</evidence>
<evidence type="ECO:0000256" key="2">
    <source>
        <dbReference type="ARBA" id="ARBA00022980"/>
    </source>
</evidence>
<protein>
    <recommendedName>
        <fullName evidence="4">Small ribosomal subunit protein uS8</fullName>
    </recommendedName>
    <alternativeName>
        <fullName evidence="5">30S ribosomal protein S8</fullName>
    </alternativeName>
</protein>
<dbReference type="AlphaFoldDB" id="A0A1F5EGU5"/>
<keyword evidence="2 6" id="KW-0689">Ribosomal protein</keyword>
<reference evidence="6 7" key="1">
    <citation type="journal article" date="2016" name="Nat. Commun.">
        <title>Thousands of microbial genomes shed light on interconnected biogeochemical processes in an aquifer system.</title>
        <authorList>
            <person name="Anantharaman K."/>
            <person name="Brown C.T."/>
            <person name="Hug L.A."/>
            <person name="Sharon I."/>
            <person name="Castelle C.J."/>
            <person name="Probst A.J."/>
            <person name="Thomas B.C."/>
            <person name="Singh A."/>
            <person name="Wilkins M.J."/>
            <person name="Karaoz U."/>
            <person name="Brodie E.L."/>
            <person name="Williams K.H."/>
            <person name="Hubbard S.S."/>
            <person name="Banfield J.F."/>
        </authorList>
    </citation>
    <scope>NUCLEOTIDE SEQUENCE [LARGE SCALE GENOMIC DNA]</scope>
</reference>
<dbReference type="SUPFAM" id="SSF56047">
    <property type="entry name" value="Ribosomal protein S8"/>
    <property type="match status" value="1"/>
</dbReference>
<name>A0A1F5EGU5_9BACT</name>
<dbReference type="GO" id="GO:1990904">
    <property type="term" value="C:ribonucleoprotein complex"/>
    <property type="evidence" value="ECO:0007669"/>
    <property type="project" value="UniProtKB-KW"/>
</dbReference>
<keyword evidence="3" id="KW-0687">Ribonucleoprotein</keyword>
<dbReference type="GO" id="GO:0005840">
    <property type="term" value="C:ribosome"/>
    <property type="evidence" value="ECO:0007669"/>
    <property type="project" value="UniProtKB-KW"/>
</dbReference>
<accession>A0A1F5EGU5</accession>
<comment type="similarity">
    <text evidence="1">Belongs to the universal ribosomal protein uS8 family.</text>
</comment>
<evidence type="ECO:0000256" key="1">
    <source>
        <dbReference type="ARBA" id="ARBA00006471"/>
    </source>
</evidence>
<dbReference type="InterPro" id="IPR000630">
    <property type="entry name" value="Ribosomal_uS8"/>
</dbReference>
<dbReference type="Gene3D" id="3.30.1490.10">
    <property type="match status" value="1"/>
</dbReference>
<feature type="non-terminal residue" evidence="6">
    <location>
        <position position="1"/>
    </location>
</feature>
<gene>
    <name evidence="6" type="ORF">A2Z61_00705</name>
</gene>
<sequence>LLLSTPKGVLTGEEARKNKVGGEALFKIW</sequence>
<evidence type="ECO:0000313" key="7">
    <source>
        <dbReference type="Proteomes" id="UP000186029"/>
    </source>
</evidence>
<dbReference type="GO" id="GO:0003735">
    <property type="term" value="F:structural constituent of ribosome"/>
    <property type="evidence" value="ECO:0007669"/>
    <property type="project" value="InterPro"/>
</dbReference>
<evidence type="ECO:0000256" key="4">
    <source>
        <dbReference type="ARBA" id="ARBA00035258"/>
    </source>
</evidence>
<dbReference type="Proteomes" id="UP000186029">
    <property type="component" value="Unassembled WGS sequence"/>
</dbReference>
<dbReference type="GO" id="GO:0006412">
    <property type="term" value="P:translation"/>
    <property type="evidence" value="ECO:0007669"/>
    <property type="project" value="InterPro"/>
</dbReference>
<comment type="caution">
    <text evidence="6">The sequence shown here is derived from an EMBL/GenBank/DDBJ whole genome shotgun (WGS) entry which is preliminary data.</text>
</comment>
<dbReference type="Pfam" id="PF00410">
    <property type="entry name" value="Ribosomal_S8"/>
    <property type="match status" value="1"/>
</dbReference>